<dbReference type="SUPFAM" id="SSF53649">
    <property type="entry name" value="Alkaline phosphatase-like"/>
    <property type="match status" value="1"/>
</dbReference>
<comment type="subcellular location">
    <subcellularLocation>
        <location evidence="1">Cell membrane</location>
        <topology evidence="1">Multi-pass membrane protein</topology>
    </subcellularLocation>
</comment>
<accession>A0A9D1DVG4</accession>
<feature type="transmembrane region" description="Helical" evidence="7">
    <location>
        <begin position="116"/>
        <end position="137"/>
    </location>
</feature>
<dbReference type="Gene3D" id="3.40.720.10">
    <property type="entry name" value="Alkaline Phosphatase, subunit A"/>
    <property type="match status" value="1"/>
</dbReference>
<evidence type="ECO:0000313" key="9">
    <source>
        <dbReference type="EMBL" id="HIR59750.1"/>
    </source>
</evidence>
<dbReference type="CDD" id="cd16015">
    <property type="entry name" value="LTA_synthase"/>
    <property type="match status" value="1"/>
</dbReference>
<name>A0A9D1DVG4_9FIRM</name>
<dbReference type="PANTHER" id="PTHR47371">
    <property type="entry name" value="LIPOTEICHOIC ACID SYNTHASE"/>
    <property type="match status" value="1"/>
</dbReference>
<gene>
    <name evidence="9" type="ORF">IAB38_06835</name>
</gene>
<keyword evidence="5 7" id="KW-1133">Transmembrane helix</keyword>
<organism evidence="9 10">
    <name type="scientific">Candidatus Onthousia excrementipullorum</name>
    <dbReference type="NCBI Taxonomy" id="2840884"/>
    <lineage>
        <taxon>Bacteria</taxon>
        <taxon>Bacillati</taxon>
        <taxon>Bacillota</taxon>
        <taxon>Bacilli</taxon>
        <taxon>Candidatus Onthousia</taxon>
    </lineage>
</organism>
<evidence type="ECO:0000256" key="7">
    <source>
        <dbReference type="SAM" id="Phobius"/>
    </source>
</evidence>
<dbReference type="InterPro" id="IPR050448">
    <property type="entry name" value="OpgB/LTA_synthase_biosynth"/>
</dbReference>
<keyword evidence="6 7" id="KW-0472">Membrane</keyword>
<dbReference type="Pfam" id="PF00884">
    <property type="entry name" value="Sulfatase"/>
    <property type="match status" value="1"/>
</dbReference>
<feature type="transmembrane region" description="Helical" evidence="7">
    <location>
        <begin position="75"/>
        <end position="96"/>
    </location>
</feature>
<evidence type="ECO:0000256" key="1">
    <source>
        <dbReference type="ARBA" id="ARBA00004651"/>
    </source>
</evidence>
<evidence type="ECO:0000256" key="2">
    <source>
        <dbReference type="ARBA" id="ARBA00004936"/>
    </source>
</evidence>
<evidence type="ECO:0000256" key="3">
    <source>
        <dbReference type="ARBA" id="ARBA00022475"/>
    </source>
</evidence>
<evidence type="ECO:0000256" key="4">
    <source>
        <dbReference type="ARBA" id="ARBA00022692"/>
    </source>
</evidence>
<dbReference type="InterPro" id="IPR000917">
    <property type="entry name" value="Sulfatase_N"/>
</dbReference>
<sequence length="522" mass="60574">MLKRLKKLKKEKIIRAIKWILAFLLIFLALIIIFSTHWSLINFQFNNFDQILFTLTSSVASASNDLIEEFIKENVLIPLIITIVIIVIVIIFKHLFKHLEAYITIKIRSKSFKLRFYNVIKYLLLLSLVSYSLYYALSNLYIIDYIKYSYIESNFLEVNYVEPEEVKLEWPDEKRNLIYIFLESMESTYADKENGGAYDINYMSELTELAKDNINFSSNNLVGGAHMGYNASWTMAAMVAHTAGIPLKTIFNQDDVSTYEAGTTLPGAYSIGDILKDAGYRQYIMVGSDLTFGGRRNYFKNHGNYTMYDYYTAIDDGIIDEDYYVFWGYEDAKLFDYAKEELTEISKSDEPFNFTMLTVDTHFEDGYLDDSCKDIYDNHYLTSIDCSSEKLDDFVNWIKDQDFYENTTVILVGDHLSMNTYSFDEIDPTYQRGVYNVFINSAVDTDCNKNRNFTTFDYYPTTLAALGVKIDGERLGLGTNLFSCKETLSEEYGNDYIDERLMEKSLYYDACIGKKCDNKKDK</sequence>
<keyword evidence="4 7" id="KW-0812">Transmembrane</keyword>
<comment type="pathway">
    <text evidence="2">Cell wall biogenesis; lipoteichoic acid biosynthesis.</text>
</comment>
<reference evidence="9" key="2">
    <citation type="journal article" date="2021" name="PeerJ">
        <title>Extensive microbial diversity within the chicken gut microbiome revealed by metagenomics and culture.</title>
        <authorList>
            <person name="Gilroy R."/>
            <person name="Ravi A."/>
            <person name="Getino M."/>
            <person name="Pursley I."/>
            <person name="Horton D.L."/>
            <person name="Alikhan N.F."/>
            <person name="Baker D."/>
            <person name="Gharbi K."/>
            <person name="Hall N."/>
            <person name="Watson M."/>
            <person name="Adriaenssens E.M."/>
            <person name="Foster-Nyarko E."/>
            <person name="Jarju S."/>
            <person name="Secka A."/>
            <person name="Antonio M."/>
            <person name="Oren A."/>
            <person name="Chaudhuri R.R."/>
            <person name="La Ragione R."/>
            <person name="Hildebrand F."/>
            <person name="Pallen M.J."/>
        </authorList>
    </citation>
    <scope>NUCLEOTIDE SEQUENCE</scope>
    <source>
        <strain evidence="9">CHK184-20233</strain>
    </source>
</reference>
<proteinExistence type="predicted"/>
<reference evidence="9" key="1">
    <citation type="submission" date="2020-10" db="EMBL/GenBank/DDBJ databases">
        <authorList>
            <person name="Gilroy R."/>
        </authorList>
    </citation>
    <scope>NUCLEOTIDE SEQUENCE</scope>
    <source>
        <strain evidence="9">CHK184-20233</strain>
    </source>
</reference>
<evidence type="ECO:0000256" key="5">
    <source>
        <dbReference type="ARBA" id="ARBA00022989"/>
    </source>
</evidence>
<dbReference type="GO" id="GO:0005886">
    <property type="term" value="C:plasma membrane"/>
    <property type="evidence" value="ECO:0007669"/>
    <property type="project" value="UniProtKB-SubCell"/>
</dbReference>
<feature type="transmembrane region" description="Helical" evidence="7">
    <location>
        <begin position="20"/>
        <end position="40"/>
    </location>
</feature>
<dbReference type="InterPro" id="IPR017850">
    <property type="entry name" value="Alkaline_phosphatase_core_sf"/>
</dbReference>
<dbReference type="PANTHER" id="PTHR47371:SF3">
    <property type="entry name" value="PHOSPHOGLYCEROL TRANSFERASE I"/>
    <property type="match status" value="1"/>
</dbReference>
<evidence type="ECO:0000313" key="10">
    <source>
        <dbReference type="Proteomes" id="UP000824232"/>
    </source>
</evidence>
<keyword evidence="3" id="KW-1003">Cell membrane</keyword>
<dbReference type="EMBL" id="DVHC01000064">
    <property type="protein sequence ID" value="HIR59750.1"/>
    <property type="molecule type" value="Genomic_DNA"/>
</dbReference>
<feature type="domain" description="Sulfatase N-terminal" evidence="8">
    <location>
        <begin position="175"/>
        <end position="418"/>
    </location>
</feature>
<comment type="caution">
    <text evidence="9">The sequence shown here is derived from an EMBL/GenBank/DDBJ whole genome shotgun (WGS) entry which is preliminary data.</text>
</comment>
<dbReference type="Proteomes" id="UP000824232">
    <property type="component" value="Unassembled WGS sequence"/>
</dbReference>
<dbReference type="AlphaFoldDB" id="A0A9D1DVG4"/>
<evidence type="ECO:0000256" key="6">
    <source>
        <dbReference type="ARBA" id="ARBA00023136"/>
    </source>
</evidence>
<protein>
    <submittedName>
        <fullName evidence="9">LTA synthase family protein</fullName>
    </submittedName>
</protein>
<evidence type="ECO:0000259" key="8">
    <source>
        <dbReference type="Pfam" id="PF00884"/>
    </source>
</evidence>